<accession>A0AAD9R7K2</accession>
<dbReference type="InterPro" id="IPR045902">
    <property type="entry name" value="SANBR-like"/>
</dbReference>
<dbReference type="Proteomes" id="UP001249851">
    <property type="component" value="Unassembled WGS sequence"/>
</dbReference>
<sequence length="702" mass="79730">MSCNMALDLMLRTLMNSSEFREAENKNWEAVSKLIPGSTSQQCAKRWKEIQHSQGAFGASFPVLNSASSKSLSSFLNSFLHVTDEKDTSLASKAQEIRQSSQPVAIEANSLDNHNPELDADISYPGIPDMKQRSVHRQAPRSAQSQVSNMDCLQGPNMVIHVCDESKNLKEDFTCPRDLLITEMRYFAEYLSVEAQRWEEVDISVHCDVQIFDWLMKYVKRGLHDKSKSGMEEKKPKLEPNNVISILISSDFLKMDSLVTECIHFCHENMSAIVSTACNMNCINDKLVTRIAKLFNHNELDAIKDRKDKFKSKLFCKKIEEMFDPRMSNLSGNASTMFRCIACGKLLTADSQSKLNCIPNRMMVNYRGKVSFVHSRDHSWDINEYLLGLREEVKSWKDVYWRLWGAVNVLYCYRCGQHFSCSELGHCNYHPMNADFSNVGCTSTKIVGVYPCCQKKVLHFDPCFETSGCCLRDHKPTLSTSQSAPTVENNISTEDPANEKKNGEMTSESNEEQKQNTEERADKTQQVEEQTSDATNTSEVRPSSAQLSSNNESTKHEELQSVNNPSVVEDLFAHRNAICIPYRRLSSARSVELNVFGVEEMALGNIQLKDSEITSGALSDMIDPSDRKTSEFPLHLPSIRRSRSRALNRNSLRRMKLQTAANKENNFELEEDEDQGESEDYDAAYREKARQPRKVTSASRKE</sequence>
<evidence type="ECO:0000313" key="3">
    <source>
        <dbReference type="EMBL" id="KAK2574511.1"/>
    </source>
</evidence>
<feature type="domain" description="SANT and BTB" evidence="2">
    <location>
        <begin position="158"/>
        <end position="263"/>
    </location>
</feature>
<dbReference type="Pfam" id="PF11822">
    <property type="entry name" value="BTB_SANBR"/>
    <property type="match status" value="1"/>
</dbReference>
<dbReference type="Gene3D" id="3.30.710.10">
    <property type="entry name" value="Potassium Channel Kv1.1, Chain A"/>
    <property type="match status" value="1"/>
</dbReference>
<name>A0AAD9R7K2_ACRCE</name>
<evidence type="ECO:0000256" key="1">
    <source>
        <dbReference type="SAM" id="MobiDB-lite"/>
    </source>
</evidence>
<reference evidence="3" key="2">
    <citation type="journal article" date="2023" name="Science">
        <title>Genomic signatures of disease resistance in endangered staghorn corals.</title>
        <authorList>
            <person name="Vollmer S.V."/>
            <person name="Selwyn J.D."/>
            <person name="Despard B.A."/>
            <person name="Roesel C.L."/>
        </authorList>
    </citation>
    <scope>NUCLEOTIDE SEQUENCE</scope>
    <source>
        <strain evidence="3">K2</strain>
    </source>
</reference>
<feature type="compositionally biased region" description="Polar residues" evidence="1">
    <location>
        <begin position="477"/>
        <end position="495"/>
    </location>
</feature>
<dbReference type="AlphaFoldDB" id="A0AAD9R7K2"/>
<feature type="compositionally biased region" description="Basic and acidic residues" evidence="1">
    <location>
        <begin position="511"/>
        <end position="526"/>
    </location>
</feature>
<organism evidence="3 4">
    <name type="scientific">Acropora cervicornis</name>
    <name type="common">Staghorn coral</name>
    <dbReference type="NCBI Taxonomy" id="6130"/>
    <lineage>
        <taxon>Eukaryota</taxon>
        <taxon>Metazoa</taxon>
        <taxon>Cnidaria</taxon>
        <taxon>Anthozoa</taxon>
        <taxon>Hexacorallia</taxon>
        <taxon>Scleractinia</taxon>
        <taxon>Astrocoeniina</taxon>
        <taxon>Acroporidae</taxon>
        <taxon>Acropora</taxon>
    </lineage>
</organism>
<gene>
    <name evidence="3" type="ORF">P5673_000690</name>
</gene>
<comment type="caution">
    <text evidence="3">The sequence shown here is derived from an EMBL/GenBank/DDBJ whole genome shotgun (WGS) entry which is preliminary data.</text>
</comment>
<proteinExistence type="predicted"/>
<feature type="compositionally biased region" description="Acidic residues" evidence="1">
    <location>
        <begin position="667"/>
        <end position="682"/>
    </location>
</feature>
<evidence type="ECO:0000259" key="2">
    <source>
        <dbReference type="Pfam" id="PF11822"/>
    </source>
</evidence>
<protein>
    <submittedName>
        <fullName evidence="3">SANT and BTB domain regulator of class switch recombination</fullName>
    </submittedName>
</protein>
<dbReference type="Gene3D" id="1.10.10.60">
    <property type="entry name" value="Homeodomain-like"/>
    <property type="match status" value="1"/>
</dbReference>
<feature type="region of interest" description="Disordered" evidence="1">
    <location>
        <begin position="477"/>
        <end position="562"/>
    </location>
</feature>
<feature type="compositionally biased region" description="Polar residues" evidence="1">
    <location>
        <begin position="527"/>
        <end position="552"/>
    </location>
</feature>
<dbReference type="PANTHER" id="PTHR20946:SF0">
    <property type="entry name" value="SANT AND BTB DOMAIN REGULATOR OF CLASS SWITCH RECOMBINATION"/>
    <property type="match status" value="1"/>
</dbReference>
<reference evidence="3" key="1">
    <citation type="journal article" date="2023" name="G3 (Bethesda)">
        <title>Whole genome assembly and annotation of the endangered Caribbean coral Acropora cervicornis.</title>
        <authorList>
            <person name="Selwyn J.D."/>
            <person name="Vollmer S.V."/>
        </authorList>
    </citation>
    <scope>NUCLEOTIDE SEQUENCE</scope>
    <source>
        <strain evidence="3">K2</strain>
    </source>
</reference>
<feature type="region of interest" description="Disordered" evidence="1">
    <location>
        <begin position="658"/>
        <end position="702"/>
    </location>
</feature>
<dbReference type="PANTHER" id="PTHR20946">
    <property type="entry name" value="SANT AND BTB DOMAIN REGULATOR OF CLASS SWITCH RECOMBINATION"/>
    <property type="match status" value="1"/>
</dbReference>
<dbReference type="InterPro" id="IPR021777">
    <property type="entry name" value="SANBR_BTB"/>
</dbReference>
<keyword evidence="4" id="KW-1185">Reference proteome</keyword>
<dbReference type="EMBL" id="JARQWQ010000001">
    <property type="protein sequence ID" value="KAK2574511.1"/>
    <property type="molecule type" value="Genomic_DNA"/>
</dbReference>
<dbReference type="InterPro" id="IPR011333">
    <property type="entry name" value="SKP1/BTB/POZ_sf"/>
</dbReference>
<evidence type="ECO:0000313" key="4">
    <source>
        <dbReference type="Proteomes" id="UP001249851"/>
    </source>
</evidence>